<proteinExistence type="predicted"/>
<dbReference type="Proteomes" id="UP000281553">
    <property type="component" value="Unassembled WGS sequence"/>
</dbReference>
<accession>A0A3P6T9G0</accession>
<gene>
    <name evidence="1" type="ORF">DILT_LOCUS3628</name>
</gene>
<evidence type="ECO:0000313" key="1">
    <source>
        <dbReference type="EMBL" id="VDK84786.1"/>
    </source>
</evidence>
<reference evidence="1 2" key="1">
    <citation type="submission" date="2018-11" db="EMBL/GenBank/DDBJ databases">
        <authorList>
            <consortium name="Pathogen Informatics"/>
        </authorList>
    </citation>
    <scope>NUCLEOTIDE SEQUENCE [LARGE SCALE GENOMIC DNA]</scope>
</reference>
<organism evidence="1 2">
    <name type="scientific">Dibothriocephalus latus</name>
    <name type="common">Fish tapeworm</name>
    <name type="synonym">Diphyllobothrium latum</name>
    <dbReference type="NCBI Taxonomy" id="60516"/>
    <lineage>
        <taxon>Eukaryota</taxon>
        <taxon>Metazoa</taxon>
        <taxon>Spiralia</taxon>
        <taxon>Lophotrochozoa</taxon>
        <taxon>Platyhelminthes</taxon>
        <taxon>Cestoda</taxon>
        <taxon>Eucestoda</taxon>
        <taxon>Diphyllobothriidea</taxon>
        <taxon>Diphyllobothriidae</taxon>
        <taxon>Dibothriocephalus</taxon>
    </lineage>
</organism>
<dbReference type="EMBL" id="UYRU01043989">
    <property type="protein sequence ID" value="VDK84786.1"/>
    <property type="molecule type" value="Genomic_DNA"/>
</dbReference>
<keyword evidence="2" id="KW-1185">Reference proteome</keyword>
<name>A0A3P6T9G0_DIBLA</name>
<protein>
    <submittedName>
        <fullName evidence="1">Uncharacterized protein</fullName>
    </submittedName>
</protein>
<evidence type="ECO:0000313" key="2">
    <source>
        <dbReference type="Proteomes" id="UP000281553"/>
    </source>
</evidence>
<dbReference type="AlphaFoldDB" id="A0A3P6T9G0"/>
<sequence>MLITRVPDVVLFGHCCKCIPAQATVPRPLRSDTSVSVCDGRTAVGVTVLNTTQSLGFALLSYRGVFKLRTFPDLSKQIGDRKEKDVLEDHFNAYPAESLDYRHWSAER</sequence>